<dbReference type="AlphaFoldDB" id="A0A158CAC7"/>
<evidence type="ECO:0000313" key="4">
    <source>
        <dbReference type="Proteomes" id="UP000054851"/>
    </source>
</evidence>
<feature type="domain" description="AB hydrolase-1" evidence="2">
    <location>
        <begin position="67"/>
        <end position="306"/>
    </location>
</feature>
<comment type="caution">
    <text evidence="3">The sequence shown here is derived from an EMBL/GenBank/DDBJ whole genome shotgun (WGS) entry which is preliminary data.</text>
</comment>
<proteinExistence type="predicted"/>
<dbReference type="InterPro" id="IPR000639">
    <property type="entry name" value="Epox_hydrolase-like"/>
</dbReference>
<keyword evidence="1" id="KW-0732">Signal</keyword>
<dbReference type="STRING" id="1777140.AWB79_04901"/>
<dbReference type="GO" id="GO:0016020">
    <property type="term" value="C:membrane"/>
    <property type="evidence" value="ECO:0007669"/>
    <property type="project" value="TreeGrafter"/>
</dbReference>
<dbReference type="Proteomes" id="UP000054851">
    <property type="component" value="Unassembled WGS sequence"/>
</dbReference>
<dbReference type="GO" id="GO:0047372">
    <property type="term" value="F:monoacylglycerol lipase activity"/>
    <property type="evidence" value="ECO:0007669"/>
    <property type="project" value="TreeGrafter"/>
</dbReference>
<evidence type="ECO:0000313" key="3">
    <source>
        <dbReference type="EMBL" id="SAK78467.1"/>
    </source>
</evidence>
<dbReference type="RefSeq" id="WP_061170001.1">
    <property type="nucleotide sequence ID" value="NZ_FCOA02000019.1"/>
</dbReference>
<protein>
    <submittedName>
        <fullName evidence="3">Alpha/beta hydrolase</fullName>
    </submittedName>
</protein>
<evidence type="ECO:0000256" key="1">
    <source>
        <dbReference type="SAM" id="SignalP"/>
    </source>
</evidence>
<keyword evidence="4" id="KW-1185">Reference proteome</keyword>
<dbReference type="PANTHER" id="PTHR43798:SF33">
    <property type="entry name" value="HYDROLASE, PUTATIVE (AFU_ORTHOLOGUE AFUA_2G14860)-RELATED"/>
    <property type="match status" value="1"/>
</dbReference>
<dbReference type="Pfam" id="PF00561">
    <property type="entry name" value="Abhydrolase_1"/>
    <property type="match status" value="1"/>
</dbReference>
<feature type="chain" id="PRO_5007622786" evidence="1">
    <location>
        <begin position="28"/>
        <end position="325"/>
    </location>
</feature>
<accession>A0A158CAC7</accession>
<evidence type="ECO:0000259" key="2">
    <source>
        <dbReference type="Pfam" id="PF00561"/>
    </source>
</evidence>
<dbReference type="PRINTS" id="PR00412">
    <property type="entry name" value="EPOXHYDRLASE"/>
</dbReference>
<dbReference type="InterPro" id="IPR000073">
    <property type="entry name" value="AB_hydrolase_1"/>
</dbReference>
<name>A0A158CAC7_9BURK</name>
<feature type="signal peptide" evidence="1">
    <location>
        <begin position="1"/>
        <end position="27"/>
    </location>
</feature>
<gene>
    <name evidence="3" type="ORF">AWB79_04901</name>
</gene>
<dbReference type="GO" id="GO:0046464">
    <property type="term" value="P:acylglycerol catabolic process"/>
    <property type="evidence" value="ECO:0007669"/>
    <property type="project" value="TreeGrafter"/>
</dbReference>
<dbReference type="OrthoDB" id="9780765at2"/>
<dbReference type="InterPro" id="IPR029058">
    <property type="entry name" value="AB_hydrolase_fold"/>
</dbReference>
<sequence>MRTFLHTMRRVTGALLAAAALLPSAHAANAPRAPQPVAAAAAIQSRTIDANGIDIHYLQAGHGDATPVVLLHGYTETSHMWQPLMTRLAGERVVLAPDLPGAGGSAMPASGYDKKTLAQDIHAMVHALGYRKVKLVGHDIGLMVAYAYAAQYPDEVESIVLMDAFLPGVGDWQKVWLLRDKWHFNFYGDTPEKLVRGRERVFFEHFWNDFAADAAHSVSEADRHYYSAQYARSGRMRAGFEYFHAFTQDADDFAVFAKTPLPMPMLVLAGERASGTFLIDQAKLVSTNVQGVVVPGAGHWLMEEAPDATMAQLVRFIDAPSSNSN</sequence>
<organism evidence="3 4">
    <name type="scientific">Caballeronia hypogeia</name>
    <dbReference type="NCBI Taxonomy" id="1777140"/>
    <lineage>
        <taxon>Bacteria</taxon>
        <taxon>Pseudomonadati</taxon>
        <taxon>Pseudomonadota</taxon>
        <taxon>Betaproteobacteria</taxon>
        <taxon>Burkholderiales</taxon>
        <taxon>Burkholderiaceae</taxon>
        <taxon>Caballeronia</taxon>
    </lineage>
</organism>
<dbReference type="SUPFAM" id="SSF53474">
    <property type="entry name" value="alpha/beta-Hydrolases"/>
    <property type="match status" value="1"/>
</dbReference>
<dbReference type="Gene3D" id="3.40.50.1820">
    <property type="entry name" value="alpha/beta hydrolase"/>
    <property type="match status" value="1"/>
</dbReference>
<dbReference type="EMBL" id="FCOA02000019">
    <property type="protein sequence ID" value="SAK78467.1"/>
    <property type="molecule type" value="Genomic_DNA"/>
</dbReference>
<dbReference type="PRINTS" id="PR00111">
    <property type="entry name" value="ABHYDROLASE"/>
</dbReference>
<keyword evidence="3" id="KW-0378">Hydrolase</keyword>
<dbReference type="PANTHER" id="PTHR43798">
    <property type="entry name" value="MONOACYLGLYCEROL LIPASE"/>
    <property type="match status" value="1"/>
</dbReference>
<reference evidence="3" key="1">
    <citation type="submission" date="2016-01" db="EMBL/GenBank/DDBJ databases">
        <authorList>
            <person name="Peeters C."/>
        </authorList>
    </citation>
    <scope>NUCLEOTIDE SEQUENCE</scope>
    <source>
        <strain evidence="3">LMG 29322</strain>
    </source>
</reference>
<dbReference type="InterPro" id="IPR050266">
    <property type="entry name" value="AB_hydrolase_sf"/>
</dbReference>